<proteinExistence type="predicted"/>
<protein>
    <submittedName>
        <fullName evidence="2">Uncharacterized protein</fullName>
    </submittedName>
</protein>
<sequence>MLLDKYSIWIFVQLGSSTLVKFDAQKFSELLILCRAVSIVPVTNISRMNSNVLNIQFWIVSLICCIMRTHILMQVILLFLEDRRLMKIHFSCSDLDHVCWILFSLIWFIYSCLFITIALSPLSTGPFHHFMNVLISEIPLPSIIDVV</sequence>
<evidence type="ECO:0000313" key="2">
    <source>
        <dbReference type="EMBL" id="CAF0890446.1"/>
    </source>
</evidence>
<feature type="transmembrane region" description="Helical" evidence="1">
    <location>
        <begin position="55"/>
        <end position="80"/>
    </location>
</feature>
<dbReference type="Proteomes" id="UP000663870">
    <property type="component" value="Unassembled WGS sequence"/>
</dbReference>
<dbReference type="Proteomes" id="UP000663854">
    <property type="component" value="Unassembled WGS sequence"/>
</dbReference>
<keyword evidence="1" id="KW-1133">Transmembrane helix</keyword>
<dbReference type="EMBL" id="CAJNOL010000320">
    <property type="protein sequence ID" value="CAF1004184.1"/>
    <property type="molecule type" value="Genomic_DNA"/>
</dbReference>
<keyword evidence="1" id="KW-0812">Transmembrane</keyword>
<keyword evidence="5" id="KW-1185">Reference proteome</keyword>
<feature type="transmembrane region" description="Helical" evidence="1">
    <location>
        <begin position="100"/>
        <end position="122"/>
    </location>
</feature>
<name>A0A813YYF0_9BILA</name>
<keyword evidence="1" id="KW-0472">Membrane</keyword>
<gene>
    <name evidence="3" type="ORF">JXQ802_LOCUS14326</name>
    <name evidence="2" type="ORF">PYM288_LOCUS8995</name>
</gene>
<reference evidence="2" key="1">
    <citation type="submission" date="2021-02" db="EMBL/GenBank/DDBJ databases">
        <authorList>
            <person name="Nowell W R."/>
        </authorList>
    </citation>
    <scope>NUCLEOTIDE SEQUENCE</scope>
</reference>
<organism evidence="2 4">
    <name type="scientific">Rotaria sordida</name>
    <dbReference type="NCBI Taxonomy" id="392033"/>
    <lineage>
        <taxon>Eukaryota</taxon>
        <taxon>Metazoa</taxon>
        <taxon>Spiralia</taxon>
        <taxon>Gnathifera</taxon>
        <taxon>Rotifera</taxon>
        <taxon>Eurotatoria</taxon>
        <taxon>Bdelloidea</taxon>
        <taxon>Philodinida</taxon>
        <taxon>Philodinidae</taxon>
        <taxon>Rotaria</taxon>
    </lineage>
</organism>
<evidence type="ECO:0000256" key="1">
    <source>
        <dbReference type="SAM" id="Phobius"/>
    </source>
</evidence>
<comment type="caution">
    <text evidence="2">The sequence shown here is derived from an EMBL/GenBank/DDBJ whole genome shotgun (WGS) entry which is preliminary data.</text>
</comment>
<accession>A0A813YYF0</accession>
<dbReference type="EMBL" id="CAJNOH010000126">
    <property type="protein sequence ID" value="CAF0890446.1"/>
    <property type="molecule type" value="Genomic_DNA"/>
</dbReference>
<evidence type="ECO:0000313" key="3">
    <source>
        <dbReference type="EMBL" id="CAF1004184.1"/>
    </source>
</evidence>
<evidence type="ECO:0000313" key="5">
    <source>
        <dbReference type="Proteomes" id="UP000663870"/>
    </source>
</evidence>
<evidence type="ECO:0000313" key="4">
    <source>
        <dbReference type="Proteomes" id="UP000663854"/>
    </source>
</evidence>
<dbReference type="AlphaFoldDB" id="A0A813YYF0"/>